<dbReference type="GO" id="GO:0008081">
    <property type="term" value="F:phosphoric diester hydrolase activity"/>
    <property type="evidence" value="ECO:0007669"/>
    <property type="project" value="TreeGrafter"/>
</dbReference>
<dbReference type="InterPro" id="IPR018246">
    <property type="entry name" value="AP_endonuc_F2_Zn_BS"/>
</dbReference>
<evidence type="ECO:0000256" key="1">
    <source>
        <dbReference type="ARBA" id="ARBA00001947"/>
    </source>
</evidence>
<keyword evidence="7" id="KW-0234">DNA repair</keyword>
<comment type="similarity">
    <text evidence="2">Belongs to the AP endonuclease 2 family.</text>
</comment>
<dbReference type="InterPro" id="IPR036237">
    <property type="entry name" value="Xyl_isomerase-like_sf"/>
</dbReference>
<dbReference type="Gene3D" id="3.20.20.150">
    <property type="entry name" value="Divalent-metal-dependent TIM barrel enzymes"/>
    <property type="match status" value="1"/>
</dbReference>
<evidence type="ECO:0000259" key="8">
    <source>
        <dbReference type="Pfam" id="PF01261"/>
    </source>
</evidence>
<evidence type="ECO:0000256" key="2">
    <source>
        <dbReference type="ARBA" id="ARBA00005340"/>
    </source>
</evidence>
<dbReference type="SMART" id="SM00518">
    <property type="entry name" value="AP2Ec"/>
    <property type="match status" value="1"/>
</dbReference>
<dbReference type="PANTHER" id="PTHR21445">
    <property type="entry name" value="ENDONUCLEASE IV ENDODEOXYRIBONUCLEASE IV"/>
    <property type="match status" value="1"/>
</dbReference>
<comment type="cofactor">
    <cofactor evidence="1">
        <name>Zn(2+)</name>
        <dbReference type="ChEBI" id="CHEBI:29105"/>
    </cofactor>
</comment>
<dbReference type="GO" id="GO:0003677">
    <property type="term" value="F:DNA binding"/>
    <property type="evidence" value="ECO:0007669"/>
    <property type="project" value="InterPro"/>
</dbReference>
<dbReference type="GO" id="GO:0003906">
    <property type="term" value="F:DNA-(apurinic or apyrimidinic site) endonuclease activity"/>
    <property type="evidence" value="ECO:0007669"/>
    <property type="project" value="TreeGrafter"/>
</dbReference>
<dbReference type="SUPFAM" id="SSF51658">
    <property type="entry name" value="Xylose isomerase-like"/>
    <property type="match status" value="1"/>
</dbReference>
<dbReference type="EMBL" id="MK072135">
    <property type="protein sequence ID" value="AYV79176.1"/>
    <property type="molecule type" value="Genomic_DNA"/>
</dbReference>
<dbReference type="Pfam" id="PF01261">
    <property type="entry name" value="AP_endonuc_2"/>
    <property type="match status" value="1"/>
</dbReference>
<dbReference type="InterPro" id="IPR013022">
    <property type="entry name" value="Xyl_isomerase-like_TIM-brl"/>
</dbReference>
<dbReference type="PROSITE" id="PS51432">
    <property type="entry name" value="AP_NUCLEASE_F2_4"/>
    <property type="match status" value="1"/>
</dbReference>
<reference evidence="9" key="1">
    <citation type="submission" date="2018-10" db="EMBL/GenBank/DDBJ databases">
        <title>Hidden diversity of soil giant viruses.</title>
        <authorList>
            <person name="Schulz F."/>
            <person name="Alteio L."/>
            <person name="Goudeau D."/>
            <person name="Ryan E.M."/>
            <person name="Malmstrom R.R."/>
            <person name="Blanchard J."/>
            <person name="Woyke T."/>
        </authorList>
    </citation>
    <scope>NUCLEOTIDE SEQUENCE</scope>
    <source>
        <strain evidence="9">FNV1</strain>
    </source>
</reference>
<dbReference type="PANTHER" id="PTHR21445:SF0">
    <property type="entry name" value="APURINIC-APYRIMIDINIC ENDONUCLEASE"/>
    <property type="match status" value="1"/>
</dbReference>
<dbReference type="GO" id="GO:0006284">
    <property type="term" value="P:base-excision repair"/>
    <property type="evidence" value="ECO:0007669"/>
    <property type="project" value="TreeGrafter"/>
</dbReference>
<keyword evidence="6" id="KW-0862">Zinc</keyword>
<protein>
    <submittedName>
        <fullName evidence="9">Apurinic endonuclease</fullName>
    </submittedName>
</protein>
<evidence type="ECO:0000256" key="4">
    <source>
        <dbReference type="ARBA" id="ARBA00022763"/>
    </source>
</evidence>
<keyword evidence="3" id="KW-0479">Metal-binding</keyword>
<sequence length="283" mass="31586">MMIGQHINTTKGFVSSVDHCKTLGLPVMQLFLGSPRTYKKKEKSQADLQAILKKSQEHNIKIIVHASYLINLSQPSDSLVYQNGVKMLTMDVKMANIMNADTIVHLGKSLKLSTDDAVKNYIYGIREVIRNTSDCKNKILIETSAAQGTEICSNISELGKLYKQFTSAEQERLGICIDTCHVFSAGYDLSTEKTAKEFIALFDKEIGMNVVRCIHLNDSVGKLSCHLDRHADIGVGHITKTSVDGLKYIVKYAIDKKTISIILETHGDKILMADQFKMIKSWV</sequence>
<evidence type="ECO:0000256" key="3">
    <source>
        <dbReference type="ARBA" id="ARBA00022723"/>
    </source>
</evidence>
<dbReference type="CDD" id="cd00019">
    <property type="entry name" value="AP2Ec"/>
    <property type="match status" value="1"/>
</dbReference>
<organism evidence="9">
    <name type="scientific">Faunusvirus sp</name>
    <dbReference type="NCBI Taxonomy" id="2487766"/>
    <lineage>
        <taxon>Viruses</taxon>
        <taxon>Varidnaviria</taxon>
        <taxon>Bamfordvirae</taxon>
        <taxon>Nucleocytoviricota</taxon>
        <taxon>Megaviricetes</taxon>
        <taxon>Imitervirales</taxon>
        <taxon>Mimiviridae</taxon>
    </lineage>
</organism>
<evidence type="ECO:0000256" key="5">
    <source>
        <dbReference type="ARBA" id="ARBA00022801"/>
    </source>
</evidence>
<gene>
    <name evidence="9" type="ORF">Faunusvirus4_17</name>
</gene>
<evidence type="ECO:0000256" key="6">
    <source>
        <dbReference type="ARBA" id="ARBA00022833"/>
    </source>
</evidence>
<keyword evidence="5" id="KW-0378">Hydrolase</keyword>
<dbReference type="InterPro" id="IPR001719">
    <property type="entry name" value="AP_endonuc_2"/>
</dbReference>
<accession>A0A3G4ZWA6</accession>
<name>A0A3G4ZWA6_9VIRU</name>
<dbReference type="GO" id="GO:0008270">
    <property type="term" value="F:zinc ion binding"/>
    <property type="evidence" value="ECO:0007669"/>
    <property type="project" value="InterPro"/>
</dbReference>
<feature type="domain" description="Xylose isomerase-like TIM barrel" evidence="8">
    <location>
        <begin position="18"/>
        <end position="239"/>
    </location>
</feature>
<keyword evidence="9" id="KW-0540">Nuclease</keyword>
<evidence type="ECO:0000313" key="9">
    <source>
        <dbReference type="EMBL" id="AYV79176.1"/>
    </source>
</evidence>
<keyword evidence="9" id="KW-0255">Endonuclease</keyword>
<dbReference type="NCBIfam" id="TIGR00587">
    <property type="entry name" value="nfo"/>
    <property type="match status" value="1"/>
</dbReference>
<dbReference type="PROSITE" id="PS00730">
    <property type="entry name" value="AP_NUCLEASE_F2_2"/>
    <property type="match status" value="1"/>
</dbReference>
<proteinExistence type="inferred from homology"/>
<evidence type="ECO:0000256" key="7">
    <source>
        <dbReference type="ARBA" id="ARBA00023204"/>
    </source>
</evidence>
<keyword evidence="4" id="KW-0227">DNA damage</keyword>